<comment type="similarity">
    <text evidence="1 2">Belongs to the UPF0235 family.</text>
</comment>
<dbReference type="HAMAP" id="MF_00634">
    <property type="entry name" value="UPF0235"/>
    <property type="match status" value="1"/>
</dbReference>
<dbReference type="PANTHER" id="PTHR13420:SF7">
    <property type="entry name" value="UPF0235 PROTEIN C15ORF40"/>
    <property type="match status" value="1"/>
</dbReference>
<evidence type="ECO:0000313" key="4">
    <source>
        <dbReference type="EMBL" id="HFT92489.1"/>
    </source>
</evidence>
<dbReference type="PANTHER" id="PTHR13420">
    <property type="entry name" value="UPF0235 PROTEIN C15ORF40"/>
    <property type="match status" value="1"/>
</dbReference>
<dbReference type="SUPFAM" id="SSF69786">
    <property type="entry name" value="YggU-like"/>
    <property type="match status" value="1"/>
</dbReference>
<dbReference type="AlphaFoldDB" id="A0A7C3QTS3"/>
<name>A0A7C3QTS3_9BACT</name>
<dbReference type="SMART" id="SM01152">
    <property type="entry name" value="DUF167"/>
    <property type="match status" value="1"/>
</dbReference>
<sequence>MFCPGLPLLPDPGKRKRMTGKSPDVFPPDWLIRAVRNGIVRLRVRPGKKRDVLFQSEEMLIADVSAPARAGKANERLVNDLSRWLDCPSSRIRVEKGLTSREKVVSVSGMEDADIRERVARALDKGCGESLAGRSPDAPASRK</sequence>
<protein>
    <recommendedName>
        <fullName evidence="2">UPF0235 protein ENX03_00835</fullName>
    </recommendedName>
</protein>
<reference evidence="4" key="1">
    <citation type="journal article" date="2020" name="mSystems">
        <title>Genome- and Community-Level Interaction Insights into Carbon Utilization and Element Cycling Functions of Hydrothermarchaeota in Hydrothermal Sediment.</title>
        <authorList>
            <person name="Zhou Z."/>
            <person name="Liu Y."/>
            <person name="Xu W."/>
            <person name="Pan J."/>
            <person name="Luo Z.H."/>
            <person name="Li M."/>
        </authorList>
    </citation>
    <scope>NUCLEOTIDE SEQUENCE [LARGE SCALE GENOMIC DNA]</scope>
    <source>
        <strain evidence="4">SpSt-902</strain>
    </source>
</reference>
<evidence type="ECO:0000256" key="3">
    <source>
        <dbReference type="SAM" id="MobiDB-lite"/>
    </source>
</evidence>
<evidence type="ECO:0000256" key="1">
    <source>
        <dbReference type="ARBA" id="ARBA00010364"/>
    </source>
</evidence>
<proteinExistence type="inferred from homology"/>
<accession>A0A7C3QTS3</accession>
<dbReference type="EMBL" id="DTMM01000015">
    <property type="protein sequence ID" value="HFT92489.1"/>
    <property type="molecule type" value="Genomic_DNA"/>
</dbReference>
<evidence type="ECO:0000256" key="2">
    <source>
        <dbReference type="HAMAP-Rule" id="MF_00634"/>
    </source>
</evidence>
<dbReference type="GO" id="GO:0005737">
    <property type="term" value="C:cytoplasm"/>
    <property type="evidence" value="ECO:0007669"/>
    <property type="project" value="TreeGrafter"/>
</dbReference>
<organism evidence="4">
    <name type="scientific">Leptospirillum ferriphilum</name>
    <dbReference type="NCBI Taxonomy" id="178606"/>
    <lineage>
        <taxon>Bacteria</taxon>
        <taxon>Pseudomonadati</taxon>
        <taxon>Nitrospirota</taxon>
        <taxon>Nitrospiria</taxon>
        <taxon>Nitrospirales</taxon>
        <taxon>Nitrospiraceae</taxon>
        <taxon>Leptospirillum</taxon>
    </lineage>
</organism>
<gene>
    <name evidence="4" type="ORF">ENX03_00835</name>
</gene>
<feature type="region of interest" description="Disordered" evidence="3">
    <location>
        <begin position="1"/>
        <end position="22"/>
    </location>
</feature>
<dbReference type="InterPro" id="IPR036591">
    <property type="entry name" value="YggU-like_sf"/>
</dbReference>
<comment type="caution">
    <text evidence="4">The sequence shown here is derived from an EMBL/GenBank/DDBJ whole genome shotgun (WGS) entry which is preliminary data.</text>
</comment>
<dbReference type="Gene3D" id="3.30.1200.10">
    <property type="entry name" value="YggU-like"/>
    <property type="match status" value="1"/>
</dbReference>
<dbReference type="Pfam" id="PF02594">
    <property type="entry name" value="DUF167"/>
    <property type="match status" value="1"/>
</dbReference>
<dbReference type="NCBIfam" id="TIGR00251">
    <property type="entry name" value="DUF167 family protein"/>
    <property type="match status" value="1"/>
</dbReference>
<dbReference type="InterPro" id="IPR003746">
    <property type="entry name" value="DUF167"/>
</dbReference>